<keyword evidence="4" id="KW-1133">Transmembrane helix</keyword>
<evidence type="ECO:0000256" key="1">
    <source>
        <dbReference type="ARBA" id="ARBA00022741"/>
    </source>
</evidence>
<dbReference type="PRINTS" id="PR00300">
    <property type="entry name" value="CLPPROTEASEA"/>
</dbReference>
<gene>
    <name evidence="7" type="ORF">A3A61_01845</name>
</gene>
<dbReference type="SUPFAM" id="SSF52540">
    <property type="entry name" value="P-loop containing nucleoside triphosphate hydrolases"/>
    <property type="match status" value="2"/>
</dbReference>
<dbReference type="InterPro" id="IPR036628">
    <property type="entry name" value="Clp_N_dom_sf"/>
</dbReference>
<reference evidence="7 8" key="1">
    <citation type="journal article" date="2016" name="Nat. Commun.">
        <title>Thousands of microbial genomes shed light on interconnected biogeochemical processes in an aquifer system.</title>
        <authorList>
            <person name="Anantharaman K."/>
            <person name="Brown C.T."/>
            <person name="Hug L.A."/>
            <person name="Sharon I."/>
            <person name="Castelle C.J."/>
            <person name="Probst A.J."/>
            <person name="Thomas B.C."/>
            <person name="Singh A."/>
            <person name="Wilkins M.J."/>
            <person name="Karaoz U."/>
            <person name="Brodie E.L."/>
            <person name="Williams K.H."/>
            <person name="Hubbard S.S."/>
            <person name="Banfield J.F."/>
        </authorList>
    </citation>
    <scope>NUCLEOTIDE SEQUENCE [LARGE SCALE GENOMIC DNA]</scope>
</reference>
<dbReference type="Pfam" id="PF17871">
    <property type="entry name" value="AAA_lid_9"/>
    <property type="match status" value="1"/>
</dbReference>
<dbReference type="SMART" id="SM00382">
    <property type="entry name" value="AAA"/>
    <property type="match status" value="2"/>
</dbReference>
<comment type="caution">
    <text evidence="7">The sequence shown here is derived from an EMBL/GenBank/DDBJ whole genome shotgun (WGS) entry which is preliminary data.</text>
</comment>
<dbReference type="FunFam" id="3.40.50.300:FF:000025">
    <property type="entry name" value="ATP-dependent Clp protease subunit"/>
    <property type="match status" value="1"/>
</dbReference>
<dbReference type="InterPro" id="IPR019489">
    <property type="entry name" value="Clp_ATPase_C"/>
</dbReference>
<dbReference type="GO" id="GO:0034605">
    <property type="term" value="P:cellular response to heat"/>
    <property type="evidence" value="ECO:0007669"/>
    <property type="project" value="TreeGrafter"/>
</dbReference>
<dbReference type="GO" id="GO:0005524">
    <property type="term" value="F:ATP binding"/>
    <property type="evidence" value="ECO:0007669"/>
    <property type="project" value="UniProtKB-KW"/>
</dbReference>
<dbReference type="Pfam" id="PF07724">
    <property type="entry name" value="AAA_2"/>
    <property type="match status" value="1"/>
</dbReference>
<dbReference type="Pfam" id="PF10431">
    <property type="entry name" value="ClpB_D2-small"/>
    <property type="match status" value="1"/>
</dbReference>
<sequence length="865" mass="96378">MNEPRPFSLISYNPETKTEQALSLNPESLSRIDSEKSQVLGKVNNHYLSIRLPMKENPLLFVVIYKVLRFVGFSWLILTPLLGGTLLLFPIFDLNPPVSQESFWLILAVNLYWLYFFLKRSQPPKAVGLDLGSDPNIIQTFSNQSISLIQSTRLKTNQPNHLDLFLTSLEHPRVKMIVNRLGIDQKEFRSLRHASSKTPLAKHLPASLSACLYLAYEEAAHLNERFVEPEDLFLASLKIPGNHLEVFKKHELSFESIEKCVSWVVEELNKKSVQSLLNNFLSPVGGLNRDWTGTITPELDTSGIDFTRLAQKGLLPDIVGRDEEITKIAELLQSSKNNVLLVGPAGSGKTAIVEGLAKKVVFGEIQSNLKYKRIVSLDVASLVGGTKTTGEIGSKITKIVKDLQYGNVVLFLDDLEIVSSTKLDQGETSLLALLERSLAYGKLQVIASTTPEGYKRHIETQPNIARLFQTVTIKEASEKECLAILLSYVPVLERKNKIFITYPAVEQAVKLSNQYLKNKVQPDIALEVLEQTTISVSKTNTKVVLKDHVEKTITGLTQIPLAPSSKEETSVLLNLEKKLHERVVGQEEAITAVSDAMRRLRAGLKNGTRPIATFLFLGPTGVGKTELAKTLCNEYFGSEKRMVRLDMSEYETEESISGLIGPPPGQEGFESGGQLTQAVKNQPFSLILLDEIEKANPKIINLFLSLIDEGRLSDSSGEEVDFTNTIVIATSNAGSDLIKSEVEKNTPIQRIQSDVINEISKYFKPEFLNRFDGIIVYKPLSVNEVMKIAIIFLDELSSHLKEKQITFRFGPELVDQLASLGYDPKFGARPLRRVIQEKVENYLAKQILAGKIKSGDTVNLAKLPD</sequence>
<dbReference type="SMART" id="SM01086">
    <property type="entry name" value="ClpB_D2-small"/>
    <property type="match status" value="1"/>
</dbReference>
<dbReference type="Gene3D" id="1.10.8.60">
    <property type="match status" value="2"/>
</dbReference>
<dbReference type="CDD" id="cd00009">
    <property type="entry name" value="AAA"/>
    <property type="match status" value="1"/>
</dbReference>
<dbReference type="InterPro" id="IPR050130">
    <property type="entry name" value="ClpA_ClpB"/>
</dbReference>
<accession>A0A1G1WT94</accession>
<name>A0A1G1WT94_9BACT</name>
<dbReference type="CDD" id="cd19499">
    <property type="entry name" value="RecA-like_ClpB_Hsp104-like"/>
    <property type="match status" value="1"/>
</dbReference>
<dbReference type="SUPFAM" id="SSF81923">
    <property type="entry name" value="Double Clp-N motif"/>
    <property type="match status" value="1"/>
</dbReference>
<dbReference type="PANTHER" id="PTHR11638:SF175">
    <property type="entry name" value="ATP-DEPENDENT CLP PROTEASE, ATP-BINDING SUBUNIT CLPC"/>
    <property type="match status" value="1"/>
</dbReference>
<keyword evidence="4" id="KW-0812">Transmembrane</keyword>
<evidence type="ECO:0000313" key="8">
    <source>
        <dbReference type="Proteomes" id="UP000177718"/>
    </source>
</evidence>
<keyword evidence="3" id="KW-0143">Chaperone</keyword>
<dbReference type="STRING" id="1802605.A3A61_01845"/>
<organism evidence="7 8">
    <name type="scientific">Candidatus Woykebacteria bacterium RIFCSPLOWO2_01_FULL_43_14</name>
    <dbReference type="NCBI Taxonomy" id="1802605"/>
    <lineage>
        <taxon>Bacteria</taxon>
        <taxon>Candidatus Woykeibacteriota</taxon>
    </lineage>
</organism>
<dbReference type="InterPro" id="IPR003593">
    <property type="entry name" value="AAA+_ATPase"/>
</dbReference>
<dbReference type="InterPro" id="IPR041546">
    <property type="entry name" value="ClpA/ClpB_AAA_lid"/>
</dbReference>
<feature type="domain" description="AAA+ ATPase" evidence="5">
    <location>
        <begin position="335"/>
        <end position="478"/>
    </location>
</feature>
<keyword evidence="1" id="KW-0547">Nucleotide-binding</keyword>
<dbReference type="GO" id="GO:0005737">
    <property type="term" value="C:cytoplasm"/>
    <property type="evidence" value="ECO:0007669"/>
    <property type="project" value="TreeGrafter"/>
</dbReference>
<protein>
    <recommendedName>
        <fullName evidence="9">Clp R domain-containing protein</fullName>
    </recommendedName>
</protein>
<evidence type="ECO:0000313" key="7">
    <source>
        <dbReference type="EMBL" id="OGY30966.1"/>
    </source>
</evidence>
<feature type="domain" description="Clp ATPase C-terminal" evidence="6">
    <location>
        <begin position="780"/>
        <end position="863"/>
    </location>
</feature>
<dbReference type="GO" id="GO:0016887">
    <property type="term" value="F:ATP hydrolysis activity"/>
    <property type="evidence" value="ECO:0007669"/>
    <property type="project" value="InterPro"/>
</dbReference>
<evidence type="ECO:0000256" key="4">
    <source>
        <dbReference type="SAM" id="Phobius"/>
    </source>
</evidence>
<dbReference type="EMBL" id="MHDB01000039">
    <property type="protein sequence ID" value="OGY30966.1"/>
    <property type="molecule type" value="Genomic_DNA"/>
</dbReference>
<evidence type="ECO:0000256" key="2">
    <source>
        <dbReference type="ARBA" id="ARBA00022840"/>
    </source>
</evidence>
<keyword evidence="2" id="KW-0067">ATP-binding</keyword>
<dbReference type="InterPro" id="IPR003959">
    <property type="entry name" value="ATPase_AAA_core"/>
</dbReference>
<feature type="transmembrane region" description="Helical" evidence="4">
    <location>
        <begin position="59"/>
        <end position="82"/>
    </location>
</feature>
<evidence type="ECO:0000256" key="3">
    <source>
        <dbReference type="ARBA" id="ARBA00023186"/>
    </source>
</evidence>
<dbReference type="InterPro" id="IPR001270">
    <property type="entry name" value="ClpA/B"/>
</dbReference>
<feature type="domain" description="AAA+ ATPase" evidence="5">
    <location>
        <begin position="610"/>
        <end position="752"/>
    </location>
</feature>
<proteinExistence type="predicted"/>
<dbReference type="InterPro" id="IPR027417">
    <property type="entry name" value="P-loop_NTPase"/>
</dbReference>
<dbReference type="AlphaFoldDB" id="A0A1G1WT94"/>
<dbReference type="PANTHER" id="PTHR11638">
    <property type="entry name" value="ATP-DEPENDENT CLP PROTEASE"/>
    <property type="match status" value="1"/>
</dbReference>
<evidence type="ECO:0000259" key="6">
    <source>
        <dbReference type="SMART" id="SM01086"/>
    </source>
</evidence>
<evidence type="ECO:0000259" key="5">
    <source>
        <dbReference type="SMART" id="SM00382"/>
    </source>
</evidence>
<keyword evidence="4" id="KW-0472">Membrane</keyword>
<dbReference type="Pfam" id="PF00004">
    <property type="entry name" value="AAA"/>
    <property type="match status" value="1"/>
</dbReference>
<dbReference type="Proteomes" id="UP000177718">
    <property type="component" value="Unassembled WGS sequence"/>
</dbReference>
<evidence type="ECO:0008006" key="9">
    <source>
        <dbReference type="Google" id="ProtNLM"/>
    </source>
</evidence>
<dbReference type="Gene3D" id="3.40.50.300">
    <property type="entry name" value="P-loop containing nucleotide triphosphate hydrolases"/>
    <property type="match status" value="2"/>
</dbReference>